<dbReference type="NCBIfam" id="TIGR00916">
    <property type="entry name" value="2A0604s01"/>
    <property type="match status" value="1"/>
</dbReference>
<evidence type="ECO:0000313" key="12">
    <source>
        <dbReference type="Proteomes" id="UP001155587"/>
    </source>
</evidence>
<keyword evidence="6 9" id="KW-1133">Transmembrane helix</keyword>
<dbReference type="InterPro" id="IPR005665">
    <property type="entry name" value="SecF_bac"/>
</dbReference>
<evidence type="ECO:0000256" key="5">
    <source>
        <dbReference type="ARBA" id="ARBA00022927"/>
    </source>
</evidence>
<feature type="transmembrane region" description="Helical" evidence="9">
    <location>
        <begin position="152"/>
        <end position="173"/>
    </location>
</feature>
<dbReference type="EMBL" id="JAKRRY010000044">
    <property type="protein sequence ID" value="MCW8348676.1"/>
    <property type="molecule type" value="Genomic_DNA"/>
</dbReference>
<dbReference type="PRINTS" id="PR01755">
    <property type="entry name" value="SECFTRNLCASE"/>
</dbReference>
<evidence type="ECO:0000256" key="2">
    <source>
        <dbReference type="ARBA" id="ARBA00022448"/>
    </source>
</evidence>
<protein>
    <recommendedName>
        <fullName evidence="9">Protein-export membrane protein SecF</fullName>
    </recommendedName>
</protein>
<dbReference type="Proteomes" id="UP001155587">
    <property type="component" value="Unassembled WGS sequence"/>
</dbReference>
<dbReference type="PANTHER" id="PTHR30081">
    <property type="entry name" value="PROTEIN-EXPORT MEMBRANE PROTEIN SEC"/>
    <property type="match status" value="1"/>
</dbReference>
<dbReference type="GO" id="GO:0043952">
    <property type="term" value="P:protein transport by the Sec complex"/>
    <property type="evidence" value="ECO:0007669"/>
    <property type="project" value="UniProtKB-UniRule"/>
</dbReference>
<dbReference type="HAMAP" id="MF_01464_B">
    <property type="entry name" value="SecF_B"/>
    <property type="match status" value="1"/>
</dbReference>
<dbReference type="InterPro" id="IPR022813">
    <property type="entry name" value="SecD/SecF_arch_bac"/>
</dbReference>
<feature type="domain" description="Protein export membrane protein SecD/SecF C-terminal" evidence="10">
    <location>
        <begin position="100"/>
        <end position="275"/>
    </location>
</feature>
<evidence type="ECO:0000256" key="7">
    <source>
        <dbReference type="ARBA" id="ARBA00023010"/>
    </source>
</evidence>
<sequence>MNVSQYSLTHVRYSMSAVSALLFVVATLFITTQGFNWGLDFTGGIVAEVRLDEALHLTEIKSHLEQALMQDVQVVSSTEPRRWILRYNQLGDQALALSPILESVSHNVEVLNSSIVGPQVGQDMVEQGGVAILACFVLTMLYLSYRFEWRLALGALVALVYDVVLVLGLFSVTQMEFNLTILAAVLAVLGYSLNDSIIIADRARELFKSKPAESANTLINQAVKATFSRTLITSGTTLVTVSSLWLLGGPALEGFAIALCLGIASGTWSSISIGVTLPQLIGISPLHYRVEKPTSEEVLP</sequence>
<dbReference type="RefSeq" id="WP_265677250.1">
    <property type="nucleotide sequence ID" value="NZ_JAKRRY010000044.1"/>
</dbReference>
<dbReference type="SUPFAM" id="SSF82866">
    <property type="entry name" value="Multidrug efflux transporter AcrB transmembrane domain"/>
    <property type="match status" value="1"/>
</dbReference>
<organism evidence="11 12">
    <name type="scientific">Vibrio qingdaonensis</name>
    <dbReference type="NCBI Taxonomy" id="2829491"/>
    <lineage>
        <taxon>Bacteria</taxon>
        <taxon>Pseudomonadati</taxon>
        <taxon>Pseudomonadota</taxon>
        <taxon>Gammaproteobacteria</taxon>
        <taxon>Vibrionales</taxon>
        <taxon>Vibrionaceae</taxon>
        <taxon>Vibrio</taxon>
    </lineage>
</organism>
<dbReference type="PANTHER" id="PTHR30081:SF8">
    <property type="entry name" value="PROTEIN TRANSLOCASE SUBUNIT SECF"/>
    <property type="match status" value="1"/>
</dbReference>
<comment type="similarity">
    <text evidence="9">Belongs to the SecD/SecF family. SecF subfamily.</text>
</comment>
<keyword evidence="8 9" id="KW-0472">Membrane</keyword>
<gene>
    <name evidence="9 11" type="primary">secF</name>
    <name evidence="11" type="ORF">MD535_22055</name>
</gene>
<reference evidence="11" key="1">
    <citation type="submission" date="2022-02" db="EMBL/GenBank/DDBJ databases">
        <title>Vibrio sp. nov, a new bacterium isolated from seawater.</title>
        <authorList>
            <person name="Yuan Y."/>
        </authorList>
    </citation>
    <scope>NUCLEOTIDE SEQUENCE</scope>
    <source>
        <strain evidence="11">ZSDZ65</strain>
    </source>
</reference>
<evidence type="ECO:0000256" key="9">
    <source>
        <dbReference type="HAMAP-Rule" id="MF_01464"/>
    </source>
</evidence>
<dbReference type="Pfam" id="PF02355">
    <property type="entry name" value="SecD_SecF_C"/>
    <property type="match status" value="1"/>
</dbReference>
<keyword evidence="2 9" id="KW-0813">Transport</keyword>
<proteinExistence type="inferred from homology"/>
<comment type="subcellular location">
    <subcellularLocation>
        <location evidence="1 9">Cell membrane</location>
        <topology evidence="1 9">Multi-pass membrane protein</topology>
    </subcellularLocation>
</comment>
<dbReference type="GO" id="GO:0065002">
    <property type="term" value="P:intracellular protein transmembrane transport"/>
    <property type="evidence" value="ECO:0007669"/>
    <property type="project" value="UniProtKB-UniRule"/>
</dbReference>
<evidence type="ECO:0000256" key="6">
    <source>
        <dbReference type="ARBA" id="ARBA00022989"/>
    </source>
</evidence>
<dbReference type="GO" id="GO:0006605">
    <property type="term" value="P:protein targeting"/>
    <property type="evidence" value="ECO:0007669"/>
    <property type="project" value="UniProtKB-UniRule"/>
</dbReference>
<dbReference type="InterPro" id="IPR022645">
    <property type="entry name" value="SecD/SecF_bac"/>
</dbReference>
<evidence type="ECO:0000259" key="10">
    <source>
        <dbReference type="Pfam" id="PF02355"/>
    </source>
</evidence>
<dbReference type="NCBIfam" id="TIGR00966">
    <property type="entry name" value="transloc_SecF"/>
    <property type="match status" value="1"/>
</dbReference>
<keyword evidence="12" id="KW-1185">Reference proteome</keyword>
<accession>A0A9X3CSG7</accession>
<feature type="transmembrane region" description="Helical" evidence="9">
    <location>
        <begin position="128"/>
        <end position="145"/>
    </location>
</feature>
<dbReference type="InterPro" id="IPR048634">
    <property type="entry name" value="SecD_SecF_C"/>
</dbReference>
<dbReference type="GO" id="GO:0005886">
    <property type="term" value="C:plasma membrane"/>
    <property type="evidence" value="ECO:0007669"/>
    <property type="project" value="UniProtKB-SubCell"/>
</dbReference>
<feature type="transmembrane region" description="Helical" evidence="9">
    <location>
        <begin position="12"/>
        <end position="31"/>
    </location>
</feature>
<dbReference type="AlphaFoldDB" id="A0A9X3CSG7"/>
<evidence type="ECO:0000256" key="3">
    <source>
        <dbReference type="ARBA" id="ARBA00022475"/>
    </source>
</evidence>
<evidence type="ECO:0000256" key="1">
    <source>
        <dbReference type="ARBA" id="ARBA00004651"/>
    </source>
</evidence>
<keyword evidence="7 9" id="KW-0811">Translocation</keyword>
<dbReference type="InterPro" id="IPR055344">
    <property type="entry name" value="SecD_SecF_C_bact"/>
</dbReference>
<dbReference type="GO" id="GO:0015450">
    <property type="term" value="F:protein-transporting ATPase activity"/>
    <property type="evidence" value="ECO:0007669"/>
    <property type="project" value="InterPro"/>
</dbReference>
<comment type="function">
    <text evidence="9">Part of the Sec protein translocase complex. Interacts with the SecYEG preprotein conducting channel. SecDF uses the proton motive force (PMF) to complete protein translocation after the ATP-dependent function of SecA.</text>
</comment>
<comment type="caution">
    <text evidence="11">The sequence shown here is derived from an EMBL/GenBank/DDBJ whole genome shotgun (WGS) entry which is preliminary data.</text>
</comment>
<feature type="transmembrane region" description="Helical" evidence="9">
    <location>
        <begin position="179"/>
        <end position="200"/>
    </location>
</feature>
<evidence type="ECO:0000256" key="8">
    <source>
        <dbReference type="ARBA" id="ARBA00023136"/>
    </source>
</evidence>
<comment type="subunit">
    <text evidence="9">Forms a complex with SecD. Part of the essential Sec protein translocation apparatus which comprises SecA, SecYEG and auxiliary proteins SecDF-YajC and YidC.</text>
</comment>
<dbReference type="Pfam" id="PF07549">
    <property type="entry name" value="Sec_GG"/>
    <property type="match status" value="1"/>
</dbReference>
<keyword evidence="4 9" id="KW-0812">Transmembrane</keyword>
<keyword evidence="3 9" id="KW-1003">Cell membrane</keyword>
<evidence type="ECO:0000313" key="11">
    <source>
        <dbReference type="EMBL" id="MCW8348676.1"/>
    </source>
</evidence>
<name>A0A9X3CSG7_9VIBR</name>
<keyword evidence="5 9" id="KW-0653">Protein transport</keyword>
<comment type="caution">
    <text evidence="9">Lacks conserved residue(s) required for the propagation of feature annotation.</text>
</comment>
<evidence type="ECO:0000256" key="4">
    <source>
        <dbReference type="ARBA" id="ARBA00022692"/>
    </source>
</evidence>
<dbReference type="Gene3D" id="1.20.1640.10">
    <property type="entry name" value="Multidrug efflux transporter AcrB transmembrane domain"/>
    <property type="match status" value="1"/>
</dbReference>
<dbReference type="InterPro" id="IPR022646">
    <property type="entry name" value="SecD/SecF_CS"/>
</dbReference>